<feature type="non-terminal residue" evidence="1">
    <location>
        <position position="1"/>
    </location>
</feature>
<dbReference type="EMBL" id="GANP01000961">
    <property type="protein sequence ID" value="JAB83507.1"/>
    <property type="molecule type" value="mRNA"/>
</dbReference>
<dbReference type="AlphaFoldDB" id="V5I247"/>
<accession>V5I247</accession>
<name>V5I247_IXORI</name>
<evidence type="ECO:0000313" key="1">
    <source>
        <dbReference type="EMBL" id="JAB83507.1"/>
    </source>
</evidence>
<reference evidence="1" key="1">
    <citation type="journal article" date="2015" name="Sci. Rep.">
        <title>Tissue- and time-dependent transcription in Ixodes ricinus salivary glands and midguts when blood feeding on the vertebrate host.</title>
        <authorList>
            <person name="Kotsyfakis M."/>
            <person name="Schwarz A."/>
            <person name="Erhart J."/>
            <person name="Ribeiro J.M."/>
        </authorList>
    </citation>
    <scope>NUCLEOTIDE SEQUENCE</scope>
    <source>
        <tissue evidence="1">Salivary gland and midgut</tissue>
    </source>
</reference>
<sequence>FKEKALHAPFRERAVVLCLKDGYTNTLSTCLRNKTQRKAQQHKCFVTEVGGARCTCGVAECDATTGASCEKGRRGALLVGMLSHSHTETVLSVSAEFFNRDIWNKIDGNNQKTFGAKRLE</sequence>
<organism evidence="1">
    <name type="scientific">Ixodes ricinus</name>
    <name type="common">Common tick</name>
    <name type="synonym">Acarus ricinus</name>
    <dbReference type="NCBI Taxonomy" id="34613"/>
    <lineage>
        <taxon>Eukaryota</taxon>
        <taxon>Metazoa</taxon>
        <taxon>Ecdysozoa</taxon>
        <taxon>Arthropoda</taxon>
        <taxon>Chelicerata</taxon>
        <taxon>Arachnida</taxon>
        <taxon>Acari</taxon>
        <taxon>Parasitiformes</taxon>
        <taxon>Ixodida</taxon>
        <taxon>Ixodoidea</taxon>
        <taxon>Ixodidae</taxon>
        <taxon>Ixodinae</taxon>
        <taxon>Ixodes</taxon>
    </lineage>
</organism>
<proteinExistence type="evidence at transcript level"/>
<protein>
    <submittedName>
        <fullName evidence="1">Uncharacterized protein</fullName>
    </submittedName>
</protein>